<dbReference type="Pfam" id="PF02801">
    <property type="entry name" value="Ketoacyl-synt_C"/>
    <property type="match status" value="1"/>
</dbReference>
<dbReference type="Gene3D" id="3.30.70.3290">
    <property type="match status" value="1"/>
</dbReference>
<dbReference type="CDD" id="cd00833">
    <property type="entry name" value="PKS"/>
    <property type="match status" value="1"/>
</dbReference>
<dbReference type="InterPro" id="IPR020841">
    <property type="entry name" value="PKS_Beta-ketoAc_synthase_dom"/>
</dbReference>
<keyword evidence="4" id="KW-0472">Membrane</keyword>
<keyword evidence="4" id="KW-1133">Transmembrane helix</keyword>
<feature type="domain" description="Ketosynthase family 3 (KS3)" evidence="5">
    <location>
        <begin position="1"/>
        <end position="427"/>
    </location>
</feature>
<dbReference type="STRING" id="1445510.YC6258_04626"/>
<evidence type="ECO:0000313" key="6">
    <source>
        <dbReference type="EMBL" id="AJQ96658.1"/>
    </source>
</evidence>
<dbReference type="PROSITE" id="PS52004">
    <property type="entry name" value="KS3_2"/>
    <property type="match status" value="2"/>
</dbReference>
<dbReference type="SMART" id="SM00827">
    <property type="entry name" value="PKS_AT"/>
    <property type="match status" value="1"/>
</dbReference>
<dbReference type="Gene3D" id="3.40.47.10">
    <property type="match status" value="2"/>
</dbReference>
<evidence type="ECO:0000256" key="3">
    <source>
        <dbReference type="SAM" id="MobiDB-lite"/>
    </source>
</evidence>
<dbReference type="KEGG" id="gsn:YC6258_04626"/>
<feature type="region of interest" description="Disordered" evidence="3">
    <location>
        <begin position="1373"/>
        <end position="1420"/>
    </location>
</feature>
<gene>
    <name evidence="6" type="ORF">YC6258_04626</name>
</gene>
<evidence type="ECO:0000259" key="5">
    <source>
        <dbReference type="PROSITE" id="PS52004"/>
    </source>
</evidence>
<dbReference type="InterPro" id="IPR052568">
    <property type="entry name" value="PKS-FAS_Synthase"/>
</dbReference>
<feature type="domain" description="Ketosynthase family 3 (KS3)" evidence="5">
    <location>
        <begin position="444"/>
        <end position="870"/>
    </location>
</feature>
<evidence type="ECO:0000256" key="2">
    <source>
        <dbReference type="RuleBase" id="RU003694"/>
    </source>
</evidence>
<evidence type="ECO:0000256" key="1">
    <source>
        <dbReference type="ARBA" id="ARBA00023239"/>
    </source>
</evidence>
<organism evidence="6 7">
    <name type="scientific">Gynuella sunshinyii YC6258</name>
    <dbReference type="NCBI Taxonomy" id="1445510"/>
    <lineage>
        <taxon>Bacteria</taxon>
        <taxon>Pseudomonadati</taxon>
        <taxon>Pseudomonadota</taxon>
        <taxon>Gammaproteobacteria</taxon>
        <taxon>Oceanospirillales</taxon>
        <taxon>Saccharospirillaceae</taxon>
        <taxon>Gynuella</taxon>
    </lineage>
</organism>
<dbReference type="EMBL" id="CP007142">
    <property type="protein sequence ID" value="AJQ96658.1"/>
    <property type="molecule type" value="Genomic_DNA"/>
</dbReference>
<dbReference type="InterPro" id="IPR014043">
    <property type="entry name" value="Acyl_transferase_dom"/>
</dbReference>
<dbReference type="RefSeq" id="WP_044618617.1">
    <property type="nucleotide sequence ID" value="NZ_CP007142.1"/>
</dbReference>
<dbReference type="SUPFAM" id="SSF54637">
    <property type="entry name" value="Thioesterase/thiol ester dehydrase-isomerase"/>
    <property type="match status" value="2"/>
</dbReference>
<sequence length="1866" mass="207369">MEKIAILGIGCLFPGNTDKDAFWQSLLENQTLTGTDKYADRVIERGQLKPYQGDFDDCNIDQEEINALGEIYKWSLAVARDALKDCGYLNNHEVLQKTGMVMGTLSMPVKEDADMIADFISASSRIQMEGLVENSCIPLQLNNKSGVIDPVPGFSDSDPPSVTAKALGLGGPVFSFNAACATPLYSFKLASYYLQNRLADVMIAGSHCYNELVIGNCGLFDLLGVLCDDGESRPLDKSSKGLIAGSGAGAFVLKRLDDAIRDNDPILAVVESIGWSNDGGTKAILAPSREGQTWAFQDAYRDGVANDIDYIECHATGTRAGDLEELESIAAFFASDTPLIGATKGTTGHFFTGSANASITKVILAMQHGIIPATLRIDDPVIPGNGTLSAHHYVRSNTPWPTKDRAKRAGINAFGFGGINAHLVLREFIPEEHIHHTSHEPPEHQRLAITGLGLRIGPIASTKEFFYSLAAGRPAFTKVDEKRWRSLEKDSDFLQQIDFTELPKGAYVNDFDFDFLKFKLPPKDNPYLIRRDLLLLDVAAQALETAQIDVGQEPRTAVIVNCAHDFSDCHFMGVEENRADLLHALDQGTPPLTEAQKKELLQVLREIELDRETPNTVPGIIPNIRANRISSHWKFQGPSFIVIDRENGFTRALELARFLLSEKSMDAVVIGSVDFAGELEHLYVQKAKGNLPRMLTTGIGEGATAVVLRRPEDAIKRGDKIYAFIDGMATTSGSRLSDNHSAEQATEECLQQAISEAGICKGEIGYLEAPLHYSLEVAKQVEQHYATRHPELISPTDFETGSLDQITGYTFTLSMPLALIKNALQLFYRVKFPADSTTTLRPWMPGGQKRVAAMSAFRDDGNMSHLLLSEAPVTTSSCQNRQGNFNRYLLTVTGTDEQTITNGLMQLHQQLSDTKTIPAYGEPERQRLTREMALKNTVIAVLCGNSYQQFISEIEQLKARLPVIFQTRQDWQSKAGSYFSPTPFGAEVKSAWMSPPGRMINHQFSCDLLYHFPFLRKISEATAELLDTESGDKTQFTRSVLNSSFRDYFFEFELSKMTVSVLKSMSLKPDLVIGASVGELVLPNALDGFVVDSPKSSILIDELPFLSQLDSYTHMLKQSSSLERYFHEPITKWESWYVKAPLEQVQAQVDQHRKVFISIIGSPNDVIIAGESAGCQQVIETIDGFALPLDEDAFVHTPVAEQFRDQILAMESDSNIKVNPDNGFNIYNSFDGQPLGPEPADFQHYFANILTRRVDFRQVTENAYQNGARIFINVGTNELCARWANETLKDKNALVLSFTVNNEPLEQSLFKMAAALISHKQPINFGEFFADTPVTHQATLIRRITTGLPPYGKAFWSPENRQRILNAGASLSSATSSSAPLPSPVESQPVREKPRTGNPIPPVSRPTKSQPSPEVVLESSLPTLGNSNALTRFISTALRQNAEASLLYQQSEANLLAAFKQALLHEPSAAPASETPQFYLWNYEQIVEMTDGRMSNVLGPLYEPVDAYPVRARMPSPPFLFVTRVLNTNVEFGRYQPCQIEFEFDLNHDNLFRIGDEIASIVFTESGQIGIFLVGLIGIDITSNGKLRYRVADTLTTFIDHPPRIGETMRGVYKITSFARNGDTTLLFSDFDCYHENRLFLSVKSVGGFFTKEDIENSKGIASPRQHSPGTRPKHAALPCHNCEKSAFTTEDMTHFYTGDLVRCFGNTYFSIPAFSQALPDPATWMLDRILSSRFEGGQYDLGEIIAEKDLSTDHWAFDAHFKNDSVFPGSMMILGINQLFLFLAIHSGLYPKYQHRKLRTVYHQEVKTSFRGQIKRMPSTIKYHMHIKDIKDNDGFTLTVDTDIICNGKIILRAENYTLTTGQRE</sequence>
<dbReference type="GO" id="GO:0016746">
    <property type="term" value="F:acyltransferase activity"/>
    <property type="evidence" value="ECO:0007669"/>
    <property type="project" value="InterPro"/>
</dbReference>
<dbReference type="Pfam" id="PF07977">
    <property type="entry name" value="FabA"/>
    <property type="match status" value="1"/>
</dbReference>
<dbReference type="InterPro" id="IPR029069">
    <property type="entry name" value="HotDog_dom_sf"/>
</dbReference>
<dbReference type="Gene3D" id="3.10.129.10">
    <property type="entry name" value="Hotdog Thioesterase"/>
    <property type="match status" value="2"/>
</dbReference>
<reference evidence="6 7" key="1">
    <citation type="submission" date="2014-01" db="EMBL/GenBank/DDBJ databases">
        <title>Full genme sequencing of cellulolytic bacterium Gynuella sunshinyii YC6258T gen. nov., sp. nov.</title>
        <authorList>
            <person name="Khan H."/>
            <person name="Chung E.J."/>
            <person name="Chung Y.R."/>
        </authorList>
    </citation>
    <scope>NUCLEOTIDE SEQUENCE [LARGE SCALE GENOMIC DNA]</scope>
    <source>
        <strain evidence="6 7">YC6258</strain>
    </source>
</reference>
<keyword evidence="2" id="KW-0808">Transferase</keyword>
<accession>A0A0C5VTN0</accession>
<proteinExistence type="inferred from homology"/>
<evidence type="ECO:0000256" key="4">
    <source>
        <dbReference type="SAM" id="Phobius"/>
    </source>
</evidence>
<dbReference type="SUPFAM" id="SSF52151">
    <property type="entry name" value="FabD/lysophospholipase-like"/>
    <property type="match status" value="1"/>
</dbReference>
<evidence type="ECO:0000313" key="7">
    <source>
        <dbReference type="Proteomes" id="UP000032266"/>
    </source>
</evidence>
<comment type="similarity">
    <text evidence="2">Belongs to the thiolase-like superfamily. Beta-ketoacyl-ACP synthases family.</text>
</comment>
<dbReference type="OrthoDB" id="9808669at2"/>
<dbReference type="SMART" id="SM00825">
    <property type="entry name" value="PKS_KS"/>
    <property type="match status" value="1"/>
</dbReference>
<dbReference type="Gene3D" id="3.40.366.10">
    <property type="entry name" value="Malonyl-Coenzyme A Acyl Carrier Protein, domain 2"/>
    <property type="match status" value="1"/>
</dbReference>
<dbReference type="PANTHER" id="PTHR43074:SF1">
    <property type="entry name" value="BETA-KETOACYL SYNTHASE FAMILY PROTEIN-RELATED"/>
    <property type="match status" value="1"/>
</dbReference>
<dbReference type="InterPro" id="IPR013114">
    <property type="entry name" value="FabA_FabZ"/>
</dbReference>
<keyword evidence="4" id="KW-0812">Transmembrane</keyword>
<dbReference type="InterPro" id="IPR014030">
    <property type="entry name" value="Ketoacyl_synth_N"/>
</dbReference>
<protein>
    <submittedName>
        <fullName evidence="6">Polyketide synthase modules-related protein</fullName>
    </submittedName>
</protein>
<dbReference type="InterPro" id="IPR016035">
    <property type="entry name" value="Acyl_Trfase/lysoPLipase"/>
</dbReference>
<dbReference type="HOGENOM" id="CLU_000022_30_0_6"/>
<dbReference type="InterPro" id="IPR001227">
    <property type="entry name" value="Ac_transferase_dom_sf"/>
</dbReference>
<dbReference type="InterPro" id="IPR016039">
    <property type="entry name" value="Thiolase-like"/>
</dbReference>
<feature type="transmembrane region" description="Helical" evidence="4">
    <location>
        <begin position="1772"/>
        <end position="1791"/>
    </location>
</feature>
<dbReference type="Pfam" id="PF00109">
    <property type="entry name" value="ketoacyl-synt"/>
    <property type="match status" value="2"/>
</dbReference>
<dbReference type="InterPro" id="IPR014031">
    <property type="entry name" value="Ketoacyl_synth_C"/>
</dbReference>
<dbReference type="PANTHER" id="PTHR43074">
    <property type="entry name" value="OMEGA-3 POLYUNSATURATED FATTY ACID SYNTHASE PFAB-RELATED"/>
    <property type="match status" value="1"/>
</dbReference>
<keyword evidence="1" id="KW-0456">Lyase</keyword>
<dbReference type="GO" id="GO:0016829">
    <property type="term" value="F:lyase activity"/>
    <property type="evidence" value="ECO:0007669"/>
    <property type="project" value="UniProtKB-KW"/>
</dbReference>
<keyword evidence="7" id="KW-1185">Reference proteome</keyword>
<dbReference type="Proteomes" id="UP000032266">
    <property type="component" value="Chromosome"/>
</dbReference>
<name>A0A0C5VTN0_9GAMM</name>
<dbReference type="SUPFAM" id="SSF53901">
    <property type="entry name" value="Thiolase-like"/>
    <property type="match status" value="4"/>
</dbReference>
<dbReference type="PATRIC" id="fig|1445510.3.peg.4590"/>